<dbReference type="GO" id="GO:0032153">
    <property type="term" value="C:cell division site"/>
    <property type="evidence" value="ECO:0007669"/>
    <property type="project" value="TreeGrafter"/>
</dbReference>
<dbReference type="NCBIfam" id="TIGR02614">
    <property type="entry name" value="ftsW"/>
    <property type="match status" value="1"/>
</dbReference>
<feature type="transmembrane region" description="Helical" evidence="23">
    <location>
        <begin position="371"/>
        <end position="390"/>
    </location>
</feature>
<dbReference type="GO" id="GO:0005886">
    <property type="term" value="C:plasma membrane"/>
    <property type="evidence" value="ECO:0007669"/>
    <property type="project" value="UniProtKB-SubCell"/>
</dbReference>
<dbReference type="AlphaFoldDB" id="A0A543PH52"/>
<reference evidence="24 25" key="1">
    <citation type="submission" date="2019-06" db="EMBL/GenBank/DDBJ databases">
        <title>Sequencing the genomes of 1000 actinobacteria strains.</title>
        <authorList>
            <person name="Klenk H.-P."/>
        </authorList>
    </citation>
    <scope>NUCLEOTIDE SEQUENCE [LARGE SCALE GENOMIC DNA]</scope>
    <source>
        <strain evidence="24 25">DSM 46837</strain>
    </source>
</reference>
<feature type="transmembrane region" description="Helical" evidence="23">
    <location>
        <begin position="75"/>
        <end position="97"/>
    </location>
</feature>
<evidence type="ECO:0000256" key="2">
    <source>
        <dbReference type="ARBA" id="ARBA00004752"/>
    </source>
</evidence>
<keyword evidence="7 23" id="KW-0812">Transmembrane</keyword>
<comment type="similarity">
    <text evidence="16">Belongs to the SEDS family. FtsW subfamily.</text>
</comment>
<keyword evidence="5" id="KW-0328">Glycosyltransferase</keyword>
<dbReference type="PANTHER" id="PTHR30474">
    <property type="entry name" value="CELL CYCLE PROTEIN"/>
    <property type="match status" value="1"/>
</dbReference>
<evidence type="ECO:0000256" key="20">
    <source>
        <dbReference type="ARBA" id="ARBA00049902"/>
    </source>
</evidence>
<dbReference type="Proteomes" id="UP000319865">
    <property type="component" value="Unassembled WGS sequence"/>
</dbReference>
<keyword evidence="10 23" id="KW-1133">Transmembrane helix</keyword>
<feature type="transmembrane region" description="Helical" evidence="23">
    <location>
        <begin position="196"/>
        <end position="212"/>
    </location>
</feature>
<organism evidence="24 25">
    <name type="scientific">Blastococcus colisei</name>
    <dbReference type="NCBI Taxonomy" id="1564162"/>
    <lineage>
        <taxon>Bacteria</taxon>
        <taxon>Bacillati</taxon>
        <taxon>Actinomycetota</taxon>
        <taxon>Actinomycetes</taxon>
        <taxon>Geodermatophilales</taxon>
        <taxon>Geodermatophilaceae</taxon>
        <taxon>Blastococcus</taxon>
    </lineage>
</organism>
<gene>
    <name evidence="24" type="ORF">FHU33_2860</name>
</gene>
<keyword evidence="3" id="KW-1003">Cell membrane</keyword>
<evidence type="ECO:0000256" key="21">
    <source>
        <dbReference type="ARBA" id="ARBA00049966"/>
    </source>
</evidence>
<evidence type="ECO:0000256" key="3">
    <source>
        <dbReference type="ARBA" id="ARBA00022475"/>
    </source>
</evidence>
<evidence type="ECO:0000256" key="18">
    <source>
        <dbReference type="ARBA" id="ARBA00041418"/>
    </source>
</evidence>
<evidence type="ECO:0000256" key="6">
    <source>
        <dbReference type="ARBA" id="ARBA00022679"/>
    </source>
</evidence>
<evidence type="ECO:0000256" key="11">
    <source>
        <dbReference type="ARBA" id="ARBA00023136"/>
    </source>
</evidence>
<evidence type="ECO:0000256" key="4">
    <source>
        <dbReference type="ARBA" id="ARBA00022618"/>
    </source>
</evidence>
<protein>
    <recommendedName>
        <fullName evidence="17">Probable peptidoglycan glycosyltransferase FtsW</fullName>
        <ecNumber evidence="19">2.4.99.28</ecNumber>
    </recommendedName>
    <alternativeName>
        <fullName evidence="18">Cell division protein FtsW</fullName>
    </alternativeName>
    <alternativeName>
        <fullName evidence="15">Cell wall polymerase</fullName>
    </alternativeName>
    <alternativeName>
        <fullName evidence="14">Peptidoglycan polymerase</fullName>
    </alternativeName>
</protein>
<dbReference type="GO" id="GO:0015648">
    <property type="term" value="F:lipid-linked peptidoglycan transporter activity"/>
    <property type="evidence" value="ECO:0007669"/>
    <property type="project" value="TreeGrafter"/>
</dbReference>
<dbReference type="Pfam" id="PF01098">
    <property type="entry name" value="FTSW_RODA_SPOVE"/>
    <property type="match status" value="1"/>
</dbReference>
<comment type="function">
    <text evidence="21">Peptidoglycan polymerase that is essential for cell division.</text>
</comment>
<keyword evidence="4 24" id="KW-0132">Cell division</keyword>
<evidence type="ECO:0000256" key="15">
    <source>
        <dbReference type="ARBA" id="ARBA00033270"/>
    </source>
</evidence>
<keyword evidence="11 23" id="KW-0472">Membrane</keyword>
<keyword evidence="13" id="KW-0961">Cell wall biogenesis/degradation</keyword>
<dbReference type="EC" id="2.4.99.28" evidence="19"/>
<keyword evidence="25" id="KW-1185">Reference proteome</keyword>
<evidence type="ECO:0000256" key="13">
    <source>
        <dbReference type="ARBA" id="ARBA00023316"/>
    </source>
</evidence>
<feature type="compositionally biased region" description="Basic and acidic residues" evidence="22">
    <location>
        <begin position="475"/>
        <end position="489"/>
    </location>
</feature>
<dbReference type="GO" id="GO:0071555">
    <property type="term" value="P:cell wall organization"/>
    <property type="evidence" value="ECO:0007669"/>
    <property type="project" value="UniProtKB-KW"/>
</dbReference>
<evidence type="ECO:0000256" key="7">
    <source>
        <dbReference type="ARBA" id="ARBA00022692"/>
    </source>
</evidence>
<feature type="transmembrane region" description="Helical" evidence="23">
    <location>
        <begin position="335"/>
        <end position="359"/>
    </location>
</feature>
<accession>A0A543PH52</accession>
<dbReference type="GO" id="GO:0008360">
    <property type="term" value="P:regulation of cell shape"/>
    <property type="evidence" value="ECO:0007669"/>
    <property type="project" value="UniProtKB-KW"/>
</dbReference>
<evidence type="ECO:0000256" key="1">
    <source>
        <dbReference type="ARBA" id="ARBA00004651"/>
    </source>
</evidence>
<evidence type="ECO:0000256" key="23">
    <source>
        <dbReference type="SAM" id="Phobius"/>
    </source>
</evidence>
<evidence type="ECO:0000256" key="5">
    <source>
        <dbReference type="ARBA" id="ARBA00022676"/>
    </source>
</evidence>
<feature type="transmembrane region" description="Helical" evidence="23">
    <location>
        <begin position="109"/>
        <end position="128"/>
    </location>
</feature>
<feature type="transmembrane region" description="Helical" evidence="23">
    <location>
        <begin position="44"/>
        <end position="63"/>
    </location>
</feature>
<evidence type="ECO:0000256" key="17">
    <source>
        <dbReference type="ARBA" id="ARBA00041185"/>
    </source>
</evidence>
<evidence type="ECO:0000256" key="8">
    <source>
        <dbReference type="ARBA" id="ARBA00022960"/>
    </source>
</evidence>
<proteinExistence type="inferred from homology"/>
<dbReference type="InterPro" id="IPR001182">
    <property type="entry name" value="FtsW/RodA"/>
</dbReference>
<dbReference type="InterPro" id="IPR018365">
    <property type="entry name" value="Cell_cycle_FtsW-rel_CS"/>
</dbReference>
<comment type="pathway">
    <text evidence="2">Cell wall biogenesis; peptidoglycan biosynthesis.</text>
</comment>
<feature type="transmembrane region" description="Helical" evidence="23">
    <location>
        <begin position="140"/>
        <end position="158"/>
    </location>
</feature>
<comment type="subcellular location">
    <subcellularLocation>
        <location evidence="1">Cell membrane</location>
        <topology evidence="1">Multi-pass membrane protein</topology>
    </subcellularLocation>
</comment>
<feature type="transmembrane region" description="Helical" evidence="23">
    <location>
        <begin position="296"/>
        <end position="323"/>
    </location>
</feature>
<dbReference type="GO" id="GO:0051301">
    <property type="term" value="P:cell division"/>
    <property type="evidence" value="ECO:0007669"/>
    <property type="project" value="UniProtKB-KW"/>
</dbReference>
<evidence type="ECO:0000256" key="10">
    <source>
        <dbReference type="ARBA" id="ARBA00022989"/>
    </source>
</evidence>
<evidence type="ECO:0000256" key="16">
    <source>
        <dbReference type="ARBA" id="ARBA00038053"/>
    </source>
</evidence>
<dbReference type="InterPro" id="IPR013437">
    <property type="entry name" value="FtsW"/>
</dbReference>
<dbReference type="PROSITE" id="PS00428">
    <property type="entry name" value="FTSW_RODA_SPOVE"/>
    <property type="match status" value="1"/>
</dbReference>
<evidence type="ECO:0000256" key="12">
    <source>
        <dbReference type="ARBA" id="ARBA00023306"/>
    </source>
</evidence>
<keyword evidence="9" id="KW-0573">Peptidoglycan synthesis</keyword>
<feature type="region of interest" description="Disordered" evidence="22">
    <location>
        <begin position="427"/>
        <end position="512"/>
    </location>
</feature>
<evidence type="ECO:0000313" key="24">
    <source>
        <dbReference type="EMBL" id="TQN43416.1"/>
    </source>
</evidence>
<dbReference type="EMBL" id="VFQE01000001">
    <property type="protein sequence ID" value="TQN43416.1"/>
    <property type="molecule type" value="Genomic_DNA"/>
</dbReference>
<comment type="catalytic activity">
    <reaction evidence="20">
        <text>[GlcNAc-(1-&gt;4)-Mur2Ac(oyl-L-Ala-gamma-D-Glu-L-Lys-D-Ala-D-Ala)](n)-di-trans,octa-cis-undecaprenyl diphosphate + beta-D-GlcNAc-(1-&gt;4)-Mur2Ac(oyl-L-Ala-gamma-D-Glu-L-Lys-D-Ala-D-Ala)-di-trans,octa-cis-undecaprenyl diphosphate = [GlcNAc-(1-&gt;4)-Mur2Ac(oyl-L-Ala-gamma-D-Glu-L-Lys-D-Ala-D-Ala)](n+1)-di-trans,octa-cis-undecaprenyl diphosphate + di-trans,octa-cis-undecaprenyl diphosphate + H(+)</text>
        <dbReference type="Rhea" id="RHEA:23708"/>
        <dbReference type="Rhea" id="RHEA-COMP:9602"/>
        <dbReference type="Rhea" id="RHEA-COMP:9603"/>
        <dbReference type="ChEBI" id="CHEBI:15378"/>
        <dbReference type="ChEBI" id="CHEBI:58405"/>
        <dbReference type="ChEBI" id="CHEBI:60033"/>
        <dbReference type="ChEBI" id="CHEBI:78435"/>
        <dbReference type="EC" id="2.4.99.28"/>
    </reaction>
</comment>
<feature type="compositionally biased region" description="Low complexity" evidence="22">
    <location>
        <begin position="494"/>
        <end position="512"/>
    </location>
</feature>
<evidence type="ECO:0000256" key="22">
    <source>
        <dbReference type="SAM" id="MobiDB-lite"/>
    </source>
</evidence>
<feature type="compositionally biased region" description="Basic and acidic residues" evidence="22">
    <location>
        <begin position="8"/>
        <end position="27"/>
    </location>
</feature>
<dbReference type="GO" id="GO:0008955">
    <property type="term" value="F:peptidoglycan glycosyltransferase activity"/>
    <property type="evidence" value="ECO:0007669"/>
    <property type="project" value="UniProtKB-EC"/>
</dbReference>
<feature type="transmembrane region" description="Helical" evidence="23">
    <location>
        <begin position="170"/>
        <end position="190"/>
    </location>
</feature>
<dbReference type="PANTHER" id="PTHR30474:SF2">
    <property type="entry name" value="PEPTIDOGLYCAN GLYCOSYLTRANSFERASE FTSW-RELATED"/>
    <property type="match status" value="1"/>
</dbReference>
<feature type="transmembrane region" description="Helical" evidence="23">
    <location>
        <begin position="219"/>
        <end position="238"/>
    </location>
</feature>
<evidence type="ECO:0000256" key="9">
    <source>
        <dbReference type="ARBA" id="ARBA00022984"/>
    </source>
</evidence>
<keyword evidence="6" id="KW-0808">Transferase</keyword>
<keyword evidence="12" id="KW-0131">Cell cycle</keyword>
<comment type="caution">
    <text evidence="24">The sequence shown here is derived from an EMBL/GenBank/DDBJ whole genome shotgun (WGS) entry which is preliminary data.</text>
</comment>
<dbReference type="GO" id="GO:0009252">
    <property type="term" value="P:peptidoglycan biosynthetic process"/>
    <property type="evidence" value="ECO:0007669"/>
    <property type="project" value="UniProtKB-KW"/>
</dbReference>
<evidence type="ECO:0000313" key="25">
    <source>
        <dbReference type="Proteomes" id="UP000319865"/>
    </source>
</evidence>
<feature type="region of interest" description="Disordered" evidence="22">
    <location>
        <begin position="1"/>
        <end position="33"/>
    </location>
</feature>
<sequence length="512" mass="54313">MTAGTRTRSPERSARDRAAPSRPERPPRFRGPAWLDGPMTSSHLVLGPAGLLLAIGLVMVFSASSIEAALDDQSAWAPGVQQVVWAGLGLIAMLIALRLPTGLIRRWSPIGLLVVVAMLVLVLVPGIGVELNGARQWFDLGFALLQPSEIAKLVFALWGAHVLALRERYLTTTSLLVPVLPVFGVLAVLLIAEPDFGGVVSLGLVLVGLLWAGGMPLKYFGVFLGAAALLAAVMVWAAPYRMARVTSFLDPFADPSDSGFQAIRSMYALATGGFWGVGLGNSAMKWNILPEAESDFIFAIIGEELGFLGCLVVIALYGVLAWAGFRIAWRSADRFVQLACVGITVWLVGQAAMNMGYVVGLLPVTGVTLPLISAGGTSLILTLFIVGLLARFARSEPAAIEFQRAQSRGRLARLLLPVPAAAVDPVRPRRLPADREPARTVAGGGRTVLHPRSGPPRRVPPRAVPLERGAARSAAESRGRVVQPRERRPAGAGSARRQAPPSGAPRRPGGAR</sequence>
<name>A0A543PH52_9ACTN</name>
<keyword evidence="8" id="KW-0133">Cell shape</keyword>
<evidence type="ECO:0000256" key="14">
    <source>
        <dbReference type="ARBA" id="ARBA00032370"/>
    </source>
</evidence>
<evidence type="ECO:0000256" key="19">
    <source>
        <dbReference type="ARBA" id="ARBA00044770"/>
    </source>
</evidence>